<feature type="transmembrane region" description="Helical" evidence="1">
    <location>
        <begin position="14"/>
        <end position="35"/>
    </location>
</feature>
<dbReference type="EMBL" id="BLZR01000001">
    <property type="protein sequence ID" value="GFP74636.1"/>
    <property type="molecule type" value="Genomic_DNA"/>
</dbReference>
<dbReference type="RefSeq" id="WP_183276188.1">
    <property type="nucleotide sequence ID" value="NZ_BLZR01000001.1"/>
</dbReference>
<keyword evidence="3" id="KW-1185">Reference proteome</keyword>
<keyword evidence="1" id="KW-0472">Membrane</keyword>
<accession>A0A6V8SD77</accession>
<dbReference type="AlphaFoldDB" id="A0A6V8SD77"/>
<dbReference type="Proteomes" id="UP000580568">
    <property type="component" value="Unassembled WGS sequence"/>
</dbReference>
<sequence length="177" mass="20777">MKKVPMDKKFWDKVLFIVVNGALVIYGSIMLFGFVRHIFVGDRENVNTAETRKFISSTIKSNNNIEKGKIFTQNGALQFDYTLKNEPTRDELTNIFNISYNDIIEDDKLKNLVINGYRGVYFNIHYKDDNYVYRGSNFVYDKMDKEAGYTKTYNTWTLTKNNVNIDSFTKDYLLCEE</sequence>
<comment type="caution">
    <text evidence="2">The sequence shown here is derived from an EMBL/GenBank/DDBJ whole genome shotgun (WGS) entry which is preliminary data.</text>
</comment>
<reference evidence="2 3" key="1">
    <citation type="submission" date="2020-07" db="EMBL/GenBank/DDBJ databases">
        <title>A new beta-1,3-glucan-decomposing anaerobic bacterium isolated from anoxic soil subjected to biological soil disinfestation.</title>
        <authorList>
            <person name="Ueki A."/>
            <person name="Tonouchi A."/>
        </authorList>
    </citation>
    <scope>NUCLEOTIDE SEQUENCE [LARGE SCALE GENOMIC DNA]</scope>
    <source>
        <strain evidence="2 3">TW1</strain>
    </source>
</reference>
<name>A0A6V8SD77_9CLOT</name>
<proteinExistence type="predicted"/>
<gene>
    <name evidence="2" type="ORF">bsdtw1_00691</name>
</gene>
<evidence type="ECO:0000313" key="2">
    <source>
        <dbReference type="EMBL" id="GFP74636.1"/>
    </source>
</evidence>
<keyword evidence="1" id="KW-1133">Transmembrane helix</keyword>
<evidence type="ECO:0000256" key="1">
    <source>
        <dbReference type="SAM" id="Phobius"/>
    </source>
</evidence>
<evidence type="ECO:0000313" key="3">
    <source>
        <dbReference type="Proteomes" id="UP000580568"/>
    </source>
</evidence>
<organism evidence="2 3">
    <name type="scientific">Clostridium fungisolvens</name>
    <dbReference type="NCBI Taxonomy" id="1604897"/>
    <lineage>
        <taxon>Bacteria</taxon>
        <taxon>Bacillati</taxon>
        <taxon>Bacillota</taxon>
        <taxon>Clostridia</taxon>
        <taxon>Eubacteriales</taxon>
        <taxon>Clostridiaceae</taxon>
        <taxon>Clostridium</taxon>
    </lineage>
</organism>
<protein>
    <submittedName>
        <fullName evidence="2">Uncharacterized protein</fullName>
    </submittedName>
</protein>
<keyword evidence="1" id="KW-0812">Transmembrane</keyword>